<organism evidence="1 2">
    <name type="scientific">Planoprotostelium fungivorum</name>
    <dbReference type="NCBI Taxonomy" id="1890364"/>
    <lineage>
        <taxon>Eukaryota</taxon>
        <taxon>Amoebozoa</taxon>
        <taxon>Evosea</taxon>
        <taxon>Variosea</taxon>
        <taxon>Cavosteliida</taxon>
        <taxon>Cavosteliaceae</taxon>
        <taxon>Planoprotostelium</taxon>
    </lineage>
</organism>
<dbReference type="Proteomes" id="UP000241769">
    <property type="component" value="Unassembled WGS sequence"/>
</dbReference>
<dbReference type="EMBL" id="MDYQ01000425">
    <property type="protein sequence ID" value="PRP74935.1"/>
    <property type="molecule type" value="Genomic_DNA"/>
</dbReference>
<sequence>MRCALKFFGTLADDFYKKLNSRSDLALILGVLKRYRSAEESDDPYTMHLWSQIDPIVVESVVAECPHDDLLAEAEEEGFSNYRVLLRLLQILHKQPRTRAETPGENSCLTSLPVITVVTWTTRIVQSPSKRRGLVHKLSKLPIFVNPLPYYQ</sequence>
<protein>
    <submittedName>
        <fullName evidence="1">Uncharacterized protein</fullName>
    </submittedName>
</protein>
<dbReference type="InParanoid" id="A0A2P6MTB1"/>
<comment type="caution">
    <text evidence="1">The sequence shown here is derived from an EMBL/GenBank/DDBJ whole genome shotgun (WGS) entry which is preliminary data.</text>
</comment>
<proteinExistence type="predicted"/>
<accession>A0A2P6MTB1</accession>
<evidence type="ECO:0000313" key="2">
    <source>
        <dbReference type="Proteomes" id="UP000241769"/>
    </source>
</evidence>
<gene>
    <name evidence="1" type="ORF">PROFUN_15827</name>
</gene>
<feature type="non-terminal residue" evidence="1">
    <location>
        <position position="152"/>
    </location>
</feature>
<name>A0A2P6MTB1_9EUKA</name>
<reference evidence="1 2" key="1">
    <citation type="journal article" date="2018" name="Genome Biol. Evol.">
        <title>Multiple Roots of Fruiting Body Formation in Amoebozoa.</title>
        <authorList>
            <person name="Hillmann F."/>
            <person name="Forbes G."/>
            <person name="Novohradska S."/>
            <person name="Ferling I."/>
            <person name="Riege K."/>
            <person name="Groth M."/>
            <person name="Westermann M."/>
            <person name="Marz M."/>
            <person name="Spaller T."/>
            <person name="Winckler T."/>
            <person name="Schaap P."/>
            <person name="Glockner G."/>
        </authorList>
    </citation>
    <scope>NUCLEOTIDE SEQUENCE [LARGE SCALE GENOMIC DNA]</scope>
    <source>
        <strain evidence="1 2">Jena</strain>
    </source>
</reference>
<keyword evidence="2" id="KW-1185">Reference proteome</keyword>
<evidence type="ECO:0000313" key="1">
    <source>
        <dbReference type="EMBL" id="PRP74935.1"/>
    </source>
</evidence>
<dbReference type="AlphaFoldDB" id="A0A2P6MTB1"/>